<reference evidence="2 3" key="1">
    <citation type="submission" date="2024-04" db="EMBL/GenBank/DDBJ databases">
        <authorList>
            <person name="Fracassetti M."/>
        </authorList>
    </citation>
    <scope>NUCLEOTIDE SEQUENCE [LARGE SCALE GENOMIC DNA]</scope>
</reference>
<dbReference type="Proteomes" id="UP001497516">
    <property type="component" value="Chromosome 7"/>
</dbReference>
<name>A0AAV2FWE1_9ROSI</name>
<dbReference type="AlphaFoldDB" id="A0AAV2FWE1"/>
<evidence type="ECO:0000313" key="3">
    <source>
        <dbReference type="Proteomes" id="UP001497516"/>
    </source>
</evidence>
<sequence length="80" mass="8822">MASVDQTKGLSDISKDGGNLSSTQQKSSSVSPEDHQPHEKDVENLNCPEQRNEENDSTQKSELTLADSQDCDDSRKRLVC</sequence>
<keyword evidence="3" id="KW-1185">Reference proteome</keyword>
<feature type="region of interest" description="Disordered" evidence="1">
    <location>
        <begin position="1"/>
        <end position="80"/>
    </location>
</feature>
<feature type="compositionally biased region" description="Basic and acidic residues" evidence="1">
    <location>
        <begin position="50"/>
        <end position="59"/>
    </location>
</feature>
<organism evidence="2 3">
    <name type="scientific">Linum trigynum</name>
    <dbReference type="NCBI Taxonomy" id="586398"/>
    <lineage>
        <taxon>Eukaryota</taxon>
        <taxon>Viridiplantae</taxon>
        <taxon>Streptophyta</taxon>
        <taxon>Embryophyta</taxon>
        <taxon>Tracheophyta</taxon>
        <taxon>Spermatophyta</taxon>
        <taxon>Magnoliopsida</taxon>
        <taxon>eudicotyledons</taxon>
        <taxon>Gunneridae</taxon>
        <taxon>Pentapetalae</taxon>
        <taxon>rosids</taxon>
        <taxon>fabids</taxon>
        <taxon>Malpighiales</taxon>
        <taxon>Linaceae</taxon>
        <taxon>Linum</taxon>
    </lineage>
</organism>
<gene>
    <name evidence="2" type="ORF">LTRI10_LOCUS42618</name>
</gene>
<evidence type="ECO:0000256" key="1">
    <source>
        <dbReference type="SAM" id="MobiDB-lite"/>
    </source>
</evidence>
<feature type="compositionally biased region" description="Low complexity" evidence="1">
    <location>
        <begin position="21"/>
        <end position="31"/>
    </location>
</feature>
<accession>A0AAV2FWE1</accession>
<feature type="compositionally biased region" description="Basic and acidic residues" evidence="1">
    <location>
        <begin position="32"/>
        <end position="43"/>
    </location>
</feature>
<dbReference type="EMBL" id="OZ034820">
    <property type="protein sequence ID" value="CAL1402631.1"/>
    <property type="molecule type" value="Genomic_DNA"/>
</dbReference>
<proteinExistence type="predicted"/>
<evidence type="ECO:0000313" key="2">
    <source>
        <dbReference type="EMBL" id="CAL1402631.1"/>
    </source>
</evidence>
<protein>
    <submittedName>
        <fullName evidence="2">Uncharacterized protein</fullName>
    </submittedName>
</protein>